<keyword evidence="2" id="KW-1185">Reference proteome</keyword>
<evidence type="ECO:0000313" key="2">
    <source>
        <dbReference type="Proteomes" id="UP000035642"/>
    </source>
</evidence>
<dbReference type="InterPro" id="IPR008569">
    <property type="entry name" value="DUF851"/>
</dbReference>
<accession>A0A0K0DLI8</accession>
<organism evidence="2 3">
    <name type="scientific">Angiostrongylus cantonensis</name>
    <name type="common">Rat lungworm</name>
    <dbReference type="NCBI Taxonomy" id="6313"/>
    <lineage>
        <taxon>Eukaryota</taxon>
        <taxon>Metazoa</taxon>
        <taxon>Ecdysozoa</taxon>
        <taxon>Nematoda</taxon>
        <taxon>Chromadorea</taxon>
        <taxon>Rhabditida</taxon>
        <taxon>Rhabditina</taxon>
        <taxon>Rhabditomorpha</taxon>
        <taxon>Strongyloidea</taxon>
        <taxon>Metastrongylidae</taxon>
        <taxon>Angiostrongylus</taxon>
    </lineage>
</organism>
<dbReference type="STRING" id="6313.A0A0K0DLI8"/>
<dbReference type="Pfam" id="PF05867">
    <property type="entry name" value="DUF851"/>
    <property type="match status" value="1"/>
</dbReference>
<dbReference type="WBParaSite" id="ACAC_0001247101-mRNA-1">
    <property type="protein sequence ID" value="ACAC_0001247101-mRNA-1"/>
    <property type="gene ID" value="ACAC_0001247101"/>
</dbReference>
<feature type="compositionally biased region" description="Polar residues" evidence="1">
    <location>
        <begin position="22"/>
        <end position="32"/>
    </location>
</feature>
<feature type="compositionally biased region" description="Basic and acidic residues" evidence="1">
    <location>
        <begin position="12"/>
        <end position="21"/>
    </location>
</feature>
<feature type="region of interest" description="Disordered" evidence="1">
    <location>
        <begin position="61"/>
        <end position="90"/>
    </location>
</feature>
<feature type="compositionally biased region" description="Basic residues" evidence="1">
    <location>
        <begin position="81"/>
        <end position="90"/>
    </location>
</feature>
<dbReference type="AlphaFoldDB" id="A0A0K0DLI8"/>
<sequence length="253" mass="28572">MVMMTMIQRANYRTERSKDVKSSGSQRQQNLKATPRKSSIRKRLGSKPILKKSLQKLTMKVLRKREPKEGHRSVDEDSYPRARRSKKVKDVKKTQKIETFVPKIDAAFLLPETMNAGIEVAETSVEPAVRPTMNTLPNTGLPIVKGNNDNNGIIIVKGQPFWASEVPIDDSDVESIMNAAVLVEVLQNRPKLVPMPDIEIDFDPMKETEELASQDKLCFTKDVLFGNTVRTMVNLNGDSNILELLMNAICLWH</sequence>
<evidence type="ECO:0000313" key="3">
    <source>
        <dbReference type="WBParaSite" id="ACAC_0001247101-mRNA-1"/>
    </source>
</evidence>
<protein>
    <submittedName>
        <fullName evidence="3">BLVR domain-containing protein</fullName>
    </submittedName>
</protein>
<name>A0A0K0DLI8_ANGCA</name>
<feature type="compositionally biased region" description="Basic and acidic residues" evidence="1">
    <location>
        <begin position="64"/>
        <end position="80"/>
    </location>
</feature>
<feature type="compositionally biased region" description="Basic residues" evidence="1">
    <location>
        <begin position="34"/>
        <end position="49"/>
    </location>
</feature>
<reference evidence="3" key="2">
    <citation type="submission" date="2017-02" db="UniProtKB">
        <authorList>
            <consortium name="WormBaseParasite"/>
        </authorList>
    </citation>
    <scope>IDENTIFICATION</scope>
</reference>
<proteinExistence type="predicted"/>
<feature type="region of interest" description="Disordered" evidence="1">
    <location>
        <begin position="1"/>
        <end position="49"/>
    </location>
</feature>
<reference evidence="2" key="1">
    <citation type="submission" date="2012-09" db="EMBL/GenBank/DDBJ databases">
        <authorList>
            <person name="Martin A.A."/>
        </authorList>
    </citation>
    <scope>NUCLEOTIDE SEQUENCE</scope>
</reference>
<dbReference type="Proteomes" id="UP000035642">
    <property type="component" value="Unassembled WGS sequence"/>
</dbReference>
<evidence type="ECO:0000256" key="1">
    <source>
        <dbReference type="SAM" id="MobiDB-lite"/>
    </source>
</evidence>